<proteinExistence type="predicted"/>
<keyword evidence="3" id="KW-1185">Reference proteome</keyword>
<sequence>MKQVTSKFVALAALLGMASAQTALAQDCLTQPELTGMVTFALPVVMDGAMKACRPTLSPQGYFATQGPALVQRYAARKQDAWPAAKAAILKIGDSRDARMKDMIGNLPDSALQPFAEGMVAQMVTEGIKPDQCVAIERATRLLSPLPPENTAELLTFIVGLADRPKPGKKATLNLCPLN</sequence>
<keyword evidence="1" id="KW-0732">Signal</keyword>
<comment type="caution">
    <text evidence="2">The sequence shown here is derived from an EMBL/GenBank/DDBJ whole genome shotgun (WGS) entry which is preliminary data.</text>
</comment>
<dbReference type="Proteomes" id="UP000583556">
    <property type="component" value="Unassembled WGS sequence"/>
</dbReference>
<organism evidence="2 3">
    <name type="scientific">Novosphingobium olei</name>
    <dbReference type="NCBI Taxonomy" id="2728851"/>
    <lineage>
        <taxon>Bacteria</taxon>
        <taxon>Pseudomonadati</taxon>
        <taxon>Pseudomonadota</taxon>
        <taxon>Alphaproteobacteria</taxon>
        <taxon>Sphingomonadales</taxon>
        <taxon>Sphingomonadaceae</taxon>
        <taxon>Novosphingobium</taxon>
    </lineage>
</organism>
<accession>A0A7Y0GAK7</accession>
<reference evidence="2 3" key="1">
    <citation type="submission" date="2020-04" db="EMBL/GenBank/DDBJ databases">
        <title>Novosphingobium sp. TW-4 isolated from soil.</title>
        <authorList>
            <person name="Dahal R.H."/>
            <person name="Chaudhary D.K."/>
        </authorList>
    </citation>
    <scope>NUCLEOTIDE SEQUENCE [LARGE SCALE GENOMIC DNA]</scope>
    <source>
        <strain evidence="2 3">TW-4</strain>
    </source>
</reference>
<evidence type="ECO:0000313" key="3">
    <source>
        <dbReference type="Proteomes" id="UP000583556"/>
    </source>
</evidence>
<dbReference type="RefSeq" id="WP_169493308.1">
    <property type="nucleotide sequence ID" value="NZ_JABBGM010000004.1"/>
</dbReference>
<protein>
    <recommendedName>
        <fullName evidence="4">YpeB-like protein with protease inhibitory function</fullName>
    </recommendedName>
</protein>
<dbReference type="AlphaFoldDB" id="A0A7Y0GAK7"/>
<feature type="signal peptide" evidence="1">
    <location>
        <begin position="1"/>
        <end position="25"/>
    </location>
</feature>
<name>A0A7Y0GAK7_9SPHN</name>
<feature type="chain" id="PRO_5031146264" description="YpeB-like protein with protease inhibitory function" evidence="1">
    <location>
        <begin position="26"/>
        <end position="179"/>
    </location>
</feature>
<dbReference type="EMBL" id="JABBGM010000004">
    <property type="protein sequence ID" value="NML94029.1"/>
    <property type="molecule type" value="Genomic_DNA"/>
</dbReference>
<evidence type="ECO:0000256" key="1">
    <source>
        <dbReference type="SAM" id="SignalP"/>
    </source>
</evidence>
<gene>
    <name evidence="2" type="ORF">HHL27_10175</name>
</gene>
<evidence type="ECO:0008006" key="4">
    <source>
        <dbReference type="Google" id="ProtNLM"/>
    </source>
</evidence>
<evidence type="ECO:0000313" key="2">
    <source>
        <dbReference type="EMBL" id="NML94029.1"/>
    </source>
</evidence>